<dbReference type="Proteomes" id="UP000638648">
    <property type="component" value="Unassembled WGS sequence"/>
</dbReference>
<dbReference type="RefSeq" id="WP_192754006.1">
    <property type="nucleotide sequence ID" value="NZ_BAABJL010000095.1"/>
</dbReference>
<proteinExistence type="predicted"/>
<dbReference type="SUPFAM" id="SSF52540">
    <property type="entry name" value="P-loop containing nucleoside triphosphate hydrolases"/>
    <property type="match status" value="1"/>
</dbReference>
<evidence type="ECO:0000313" key="1">
    <source>
        <dbReference type="EMBL" id="MBE1610673.1"/>
    </source>
</evidence>
<evidence type="ECO:0000313" key="2">
    <source>
        <dbReference type="Proteomes" id="UP000638648"/>
    </source>
</evidence>
<dbReference type="AlphaFoldDB" id="A0A927N478"/>
<protein>
    <submittedName>
        <fullName evidence="1">DNA-directed RNA polymerase subunit RPC12/RpoP</fullName>
    </submittedName>
</protein>
<organism evidence="1 2">
    <name type="scientific">Actinopolymorpha pittospori</name>
    <dbReference type="NCBI Taxonomy" id="648752"/>
    <lineage>
        <taxon>Bacteria</taxon>
        <taxon>Bacillati</taxon>
        <taxon>Actinomycetota</taxon>
        <taxon>Actinomycetes</taxon>
        <taxon>Propionibacteriales</taxon>
        <taxon>Actinopolymorphaceae</taxon>
        <taxon>Actinopolymorpha</taxon>
    </lineage>
</organism>
<name>A0A927N478_9ACTN</name>
<reference evidence="1" key="1">
    <citation type="submission" date="2020-10" db="EMBL/GenBank/DDBJ databases">
        <title>Sequencing the genomes of 1000 actinobacteria strains.</title>
        <authorList>
            <person name="Klenk H.-P."/>
        </authorList>
    </citation>
    <scope>NUCLEOTIDE SEQUENCE</scope>
    <source>
        <strain evidence="1">DSM 45354</strain>
    </source>
</reference>
<dbReference type="InterPro" id="IPR027417">
    <property type="entry name" value="P-loop_NTPase"/>
</dbReference>
<gene>
    <name evidence="1" type="ORF">HEB94_007521</name>
</gene>
<comment type="caution">
    <text evidence="1">The sequence shown here is derived from an EMBL/GenBank/DDBJ whole genome shotgun (WGS) entry which is preliminary data.</text>
</comment>
<keyword evidence="2" id="KW-1185">Reference proteome</keyword>
<sequence length="207" mass="21873">MNPVGRPGEEFCMECGPDTGLHSGTNDRVACCPRCGWERPLARRPVFVLTGASGAGKTTIAESLAGRLEGCAVFDVDLTLHVAALGWDVWRNTWLQLAHAVGMNGQATLLCGSVTAAQLAGLPARMLVGPVHEAVLDCPDHELVRRLSARPTWRGSTTEWIAEQVRWAAVLRAEAAHGFDTHGMGPDAVAAGVAAWVNSELATEAAA</sequence>
<dbReference type="GO" id="GO:0000428">
    <property type="term" value="C:DNA-directed RNA polymerase complex"/>
    <property type="evidence" value="ECO:0007669"/>
    <property type="project" value="UniProtKB-KW"/>
</dbReference>
<keyword evidence="1" id="KW-0804">Transcription</keyword>
<dbReference type="Gene3D" id="3.40.50.300">
    <property type="entry name" value="P-loop containing nucleotide triphosphate hydrolases"/>
    <property type="match status" value="1"/>
</dbReference>
<keyword evidence="1" id="KW-0240">DNA-directed RNA polymerase</keyword>
<dbReference type="EMBL" id="JADBEM010000001">
    <property type="protein sequence ID" value="MBE1610673.1"/>
    <property type="molecule type" value="Genomic_DNA"/>
</dbReference>
<accession>A0A927N478</accession>